<organism evidence="2 3">
    <name type="scientific">Lithocarpus litseifolius</name>
    <dbReference type="NCBI Taxonomy" id="425828"/>
    <lineage>
        <taxon>Eukaryota</taxon>
        <taxon>Viridiplantae</taxon>
        <taxon>Streptophyta</taxon>
        <taxon>Embryophyta</taxon>
        <taxon>Tracheophyta</taxon>
        <taxon>Spermatophyta</taxon>
        <taxon>Magnoliopsida</taxon>
        <taxon>eudicotyledons</taxon>
        <taxon>Gunneridae</taxon>
        <taxon>Pentapetalae</taxon>
        <taxon>rosids</taxon>
        <taxon>fabids</taxon>
        <taxon>Fagales</taxon>
        <taxon>Fagaceae</taxon>
        <taxon>Lithocarpus</taxon>
    </lineage>
</organism>
<evidence type="ECO:0000313" key="2">
    <source>
        <dbReference type="EMBL" id="KAK9986452.1"/>
    </source>
</evidence>
<accession>A0AAW2BMR3</accession>
<keyword evidence="3" id="KW-1185">Reference proteome</keyword>
<evidence type="ECO:0000313" key="3">
    <source>
        <dbReference type="Proteomes" id="UP001459277"/>
    </source>
</evidence>
<dbReference type="EMBL" id="JAZDWU010000011">
    <property type="protein sequence ID" value="KAK9986452.1"/>
    <property type="molecule type" value="Genomic_DNA"/>
</dbReference>
<evidence type="ECO:0000256" key="1">
    <source>
        <dbReference type="SAM" id="MobiDB-lite"/>
    </source>
</evidence>
<dbReference type="AlphaFoldDB" id="A0AAW2BMR3"/>
<feature type="region of interest" description="Disordered" evidence="1">
    <location>
        <begin position="1"/>
        <end position="29"/>
    </location>
</feature>
<proteinExistence type="predicted"/>
<comment type="caution">
    <text evidence="2">The sequence shown here is derived from an EMBL/GenBank/DDBJ whole genome shotgun (WGS) entry which is preliminary data.</text>
</comment>
<gene>
    <name evidence="2" type="ORF">SO802_031403</name>
</gene>
<feature type="region of interest" description="Disordered" evidence="1">
    <location>
        <begin position="53"/>
        <end position="131"/>
    </location>
</feature>
<sequence>MCAASNQSGWDNFGSEKKDLSKGKGPRITQKVTKSCLVKELFKTDKEGSAIVGQLVKPNKDEQEVTSPLKPKLNKENYEGGDEQDGPSKGKCGVGKGNFKKFSREVGKAQGVGMKTPEITVGTKRRENTENKIRALGGESLVFMGIQRHIEGRSHGKSLRL</sequence>
<reference evidence="2 3" key="1">
    <citation type="submission" date="2024-01" db="EMBL/GenBank/DDBJ databases">
        <title>A telomere-to-telomere, gap-free genome of sweet tea (Lithocarpus litseifolius).</title>
        <authorList>
            <person name="Zhou J."/>
        </authorList>
    </citation>
    <scope>NUCLEOTIDE SEQUENCE [LARGE SCALE GENOMIC DNA]</scope>
    <source>
        <strain evidence="2">Zhou-2022a</strain>
        <tissue evidence="2">Leaf</tissue>
    </source>
</reference>
<name>A0AAW2BMR3_9ROSI</name>
<dbReference type="Proteomes" id="UP001459277">
    <property type="component" value="Unassembled WGS sequence"/>
</dbReference>
<feature type="compositionally biased region" description="Polar residues" evidence="1">
    <location>
        <begin position="1"/>
        <end position="10"/>
    </location>
</feature>
<protein>
    <submittedName>
        <fullName evidence="2">Uncharacterized protein</fullName>
    </submittedName>
</protein>